<sequence length="466" mass="52645">MEDTAGDFPPVRKSKLTVDYNAIIKDVRNDHDQMLQTRSISLIPHSKAQNDEGKQIGEEGSIGPPLAEMSQRALSSLQENIGREMSMSSGGEVAGVVTGKNPKRVPSPHIFASELVPASKLRNPMKSTAELTQQFWKDLENISVRKSGLPDEFINSSDILRKVAVWIEKSVQSVLEKSDCARTPSIHRSLIQNDGNLYENNCLSDCLLQSVLNRYEEKSSAVRFIYVTLEVEELQQHAMLRQHILRQVVNQLHITDEGMITKLISSHDSDLKLLIGLTNTIDFSDFIENKEREEGLGKIKSVLVFKVRYSANEGLFDGRILSAIGIVQALQACMKFSKPVITFFIIRRARSVVLEHRPSLDDSIFIPSLFEESISFRVYRNKVFQSLKITKAGNPDNIYVDFWNKNMITALQDNKEKCKVSEMIESSYTNKQSILRCKENILTTILDLAEFGSLLFLFNPQQPTFG</sequence>
<reference evidence="3" key="2">
    <citation type="submission" date="2012-08" db="EMBL/GenBank/DDBJ databases">
        <title>Genome sequence of Kazachstania naganishii.</title>
        <authorList>
            <person name="Gordon J.L."/>
            <person name="Armisen D."/>
            <person name="Proux-Wera E."/>
            <person name="OhEigeartaigh S.S."/>
            <person name="Byrne K.P."/>
            <person name="Wolfe K.H."/>
        </authorList>
    </citation>
    <scope>NUCLEOTIDE SEQUENCE [LARGE SCALE GENOMIC DNA]</scope>
    <source>
        <strain evidence="3">ATCC MYA-139 / BCRC 22969 / CBS 8797 / CCRC 22969 / KCTC 17520 / NBRC 10181 / NCYC 3082</strain>
    </source>
</reference>
<evidence type="ECO:0000256" key="1">
    <source>
        <dbReference type="SAM" id="MobiDB-lite"/>
    </source>
</evidence>
<reference evidence="2 3" key="1">
    <citation type="journal article" date="2011" name="Proc. Natl. Acad. Sci. U.S.A.">
        <title>Evolutionary erosion of yeast sex chromosomes by mating-type switching accidents.</title>
        <authorList>
            <person name="Gordon J.L."/>
            <person name="Armisen D."/>
            <person name="Proux-Wera E."/>
            <person name="Oheigeartaigh S.S."/>
            <person name="Byrne K.P."/>
            <person name="Wolfe K.H."/>
        </authorList>
    </citation>
    <scope>NUCLEOTIDE SEQUENCE [LARGE SCALE GENOMIC DNA]</scope>
    <source>
        <strain evidence="3">ATCC MYA-139 / BCRC 22969 / CBS 8797 / CCRC 22969 / KCTC 17520 / NBRC 10181 / NCYC 3082</strain>
    </source>
</reference>
<dbReference type="GeneID" id="34525954"/>
<feature type="region of interest" description="Disordered" evidence="1">
    <location>
        <begin position="45"/>
        <end position="64"/>
    </location>
</feature>
<gene>
    <name evidence="2" type="primary">KNAG0D05270</name>
    <name evidence="2" type="ordered locus">KNAG_0D05270</name>
</gene>
<dbReference type="EMBL" id="HE978317">
    <property type="protein sequence ID" value="CCK70265.1"/>
    <property type="molecule type" value="Genomic_DNA"/>
</dbReference>
<proteinExistence type="predicted"/>
<dbReference type="Proteomes" id="UP000006310">
    <property type="component" value="Chromosome 4"/>
</dbReference>
<organism evidence="2 3">
    <name type="scientific">Huiozyma naganishii (strain ATCC MYA-139 / BCRC 22969 / CBS 8797 / KCTC 17520 / NBRC 10181 / NCYC 3082 / Yp74L-3)</name>
    <name type="common">Yeast</name>
    <name type="synonym">Kazachstania naganishii</name>
    <dbReference type="NCBI Taxonomy" id="1071383"/>
    <lineage>
        <taxon>Eukaryota</taxon>
        <taxon>Fungi</taxon>
        <taxon>Dikarya</taxon>
        <taxon>Ascomycota</taxon>
        <taxon>Saccharomycotina</taxon>
        <taxon>Saccharomycetes</taxon>
        <taxon>Saccharomycetales</taxon>
        <taxon>Saccharomycetaceae</taxon>
        <taxon>Huiozyma</taxon>
    </lineage>
</organism>
<evidence type="ECO:0000313" key="2">
    <source>
        <dbReference type="EMBL" id="CCK70265.1"/>
    </source>
</evidence>
<dbReference type="RefSeq" id="XP_022464511.1">
    <property type="nucleotide sequence ID" value="XM_022607968.1"/>
</dbReference>
<keyword evidence="3" id="KW-1185">Reference proteome</keyword>
<dbReference type="HOGENOM" id="CLU_586678_0_0_1"/>
<protein>
    <submittedName>
        <fullName evidence="2">Uncharacterized protein</fullName>
    </submittedName>
</protein>
<dbReference type="KEGG" id="kng:KNAG_0D05270"/>
<accession>J7R5X6</accession>
<dbReference type="AlphaFoldDB" id="J7R5X6"/>
<evidence type="ECO:0000313" key="3">
    <source>
        <dbReference type="Proteomes" id="UP000006310"/>
    </source>
</evidence>
<feature type="compositionally biased region" description="Basic and acidic residues" evidence="1">
    <location>
        <begin position="48"/>
        <end position="57"/>
    </location>
</feature>
<name>J7R5X6_HUIN7</name>